<dbReference type="InterPro" id="IPR005150">
    <property type="entry name" value="Cellulose_synth"/>
</dbReference>
<evidence type="ECO:0000256" key="5">
    <source>
        <dbReference type="ARBA" id="ARBA00022989"/>
    </source>
</evidence>
<dbReference type="PANTHER" id="PTHR13301">
    <property type="entry name" value="X-BOX TRANSCRIPTION FACTOR-RELATED"/>
    <property type="match status" value="1"/>
</dbReference>
<dbReference type="EMBL" id="JAAALK010000285">
    <property type="protein sequence ID" value="KAG8066157.1"/>
    <property type="molecule type" value="Genomic_DNA"/>
</dbReference>
<dbReference type="OrthoDB" id="1738767at2759"/>
<dbReference type="Proteomes" id="UP000729402">
    <property type="component" value="Unassembled WGS sequence"/>
</dbReference>
<evidence type="ECO:0000256" key="4">
    <source>
        <dbReference type="ARBA" id="ARBA00022692"/>
    </source>
</evidence>
<keyword evidence="3" id="KW-0808">Transferase</keyword>
<evidence type="ECO:0000313" key="8">
    <source>
        <dbReference type="EMBL" id="KAG8066157.1"/>
    </source>
</evidence>
<keyword evidence="9" id="KW-1185">Reference proteome</keyword>
<keyword evidence="6" id="KW-0472">Membrane</keyword>
<gene>
    <name evidence="8" type="ORF">GUJ93_ZPchr0004g38595</name>
</gene>
<dbReference type="GO" id="GO:0016760">
    <property type="term" value="F:cellulose synthase (UDP-forming) activity"/>
    <property type="evidence" value="ECO:0007669"/>
    <property type="project" value="InterPro"/>
</dbReference>
<evidence type="ECO:0000256" key="7">
    <source>
        <dbReference type="ARBA" id="ARBA00023316"/>
    </source>
</evidence>
<evidence type="ECO:0000313" key="9">
    <source>
        <dbReference type="Proteomes" id="UP000729402"/>
    </source>
</evidence>
<name>A0A8J5SKR5_ZIZPA</name>
<protein>
    <submittedName>
        <fullName evidence="8">Uncharacterized protein</fullName>
    </submittedName>
</protein>
<comment type="subcellular location">
    <subcellularLocation>
        <location evidence="1">Endomembrane system</location>
    </subcellularLocation>
</comment>
<reference evidence="8" key="2">
    <citation type="submission" date="2021-02" db="EMBL/GenBank/DDBJ databases">
        <authorList>
            <person name="Kimball J.A."/>
            <person name="Haas M.W."/>
            <person name="Macchietto M."/>
            <person name="Kono T."/>
            <person name="Duquette J."/>
            <person name="Shao M."/>
        </authorList>
    </citation>
    <scope>NUCLEOTIDE SEQUENCE</scope>
    <source>
        <tissue evidence="8">Fresh leaf tissue</tissue>
    </source>
</reference>
<keyword evidence="7" id="KW-0961">Cell wall biogenesis/degradation</keyword>
<keyword evidence="4" id="KW-0812">Transmembrane</keyword>
<proteinExistence type="predicted"/>
<evidence type="ECO:0000256" key="1">
    <source>
        <dbReference type="ARBA" id="ARBA00004308"/>
    </source>
</evidence>
<reference evidence="8" key="1">
    <citation type="journal article" date="2021" name="bioRxiv">
        <title>Whole Genome Assembly and Annotation of Northern Wild Rice, Zizania palustris L., Supports a Whole Genome Duplication in the Zizania Genus.</title>
        <authorList>
            <person name="Haas M."/>
            <person name="Kono T."/>
            <person name="Macchietto M."/>
            <person name="Millas R."/>
            <person name="McGilp L."/>
            <person name="Shao M."/>
            <person name="Duquette J."/>
            <person name="Hirsch C.N."/>
            <person name="Kimball J."/>
        </authorList>
    </citation>
    <scope>NUCLEOTIDE SEQUENCE</scope>
    <source>
        <tissue evidence="8">Fresh leaf tissue</tissue>
    </source>
</reference>
<dbReference type="GO" id="GO:0071555">
    <property type="term" value="P:cell wall organization"/>
    <property type="evidence" value="ECO:0007669"/>
    <property type="project" value="UniProtKB-KW"/>
</dbReference>
<dbReference type="Pfam" id="PF03552">
    <property type="entry name" value="Cellulose_synt"/>
    <property type="match status" value="1"/>
</dbReference>
<organism evidence="8 9">
    <name type="scientific">Zizania palustris</name>
    <name type="common">Northern wild rice</name>
    <dbReference type="NCBI Taxonomy" id="103762"/>
    <lineage>
        <taxon>Eukaryota</taxon>
        <taxon>Viridiplantae</taxon>
        <taxon>Streptophyta</taxon>
        <taxon>Embryophyta</taxon>
        <taxon>Tracheophyta</taxon>
        <taxon>Spermatophyta</taxon>
        <taxon>Magnoliopsida</taxon>
        <taxon>Liliopsida</taxon>
        <taxon>Poales</taxon>
        <taxon>Poaceae</taxon>
        <taxon>BOP clade</taxon>
        <taxon>Oryzoideae</taxon>
        <taxon>Oryzeae</taxon>
        <taxon>Zizaniinae</taxon>
        <taxon>Zizania</taxon>
    </lineage>
</organism>
<accession>A0A8J5SKR5</accession>
<keyword evidence="5" id="KW-1133">Transmembrane helix</keyword>
<sequence length="251" mass="28304">MWKEMSFLAWFMSQEKRGHSMPYLCWNKKKTTKSKPEIKKRLFFKKVEKQSPANALGEIEGNAPGIVNSSNNYQGLKQKRWNYRLGEGGAETDKGVIVNRQKLQKKFGQHSFFVASTLLENGGFMKSPSPASLLKGAIYVISCGYQGKTNWGRRYGGGLNFSERFSYINYIVYPSTSILLLAYCTLPAICLIDGKFITSEDESARLWNVHTWICILIFSGAAGHRNEVLSVQDCISVAIDAYTRVRLCSPP</sequence>
<keyword evidence="2" id="KW-0328">Glycosyltransferase</keyword>
<dbReference type="GO" id="GO:0012505">
    <property type="term" value="C:endomembrane system"/>
    <property type="evidence" value="ECO:0007669"/>
    <property type="project" value="UniProtKB-SubCell"/>
</dbReference>
<dbReference type="GO" id="GO:0016020">
    <property type="term" value="C:membrane"/>
    <property type="evidence" value="ECO:0007669"/>
    <property type="project" value="InterPro"/>
</dbReference>
<dbReference type="AlphaFoldDB" id="A0A8J5SKR5"/>
<dbReference type="GO" id="GO:0030244">
    <property type="term" value="P:cellulose biosynthetic process"/>
    <property type="evidence" value="ECO:0007669"/>
    <property type="project" value="InterPro"/>
</dbReference>
<comment type="caution">
    <text evidence="8">The sequence shown here is derived from an EMBL/GenBank/DDBJ whole genome shotgun (WGS) entry which is preliminary data.</text>
</comment>
<evidence type="ECO:0000256" key="6">
    <source>
        <dbReference type="ARBA" id="ARBA00023136"/>
    </source>
</evidence>
<evidence type="ECO:0000256" key="3">
    <source>
        <dbReference type="ARBA" id="ARBA00022679"/>
    </source>
</evidence>
<evidence type="ECO:0000256" key="2">
    <source>
        <dbReference type="ARBA" id="ARBA00022676"/>
    </source>
</evidence>